<dbReference type="AlphaFoldDB" id="A0A1G9A6E6"/>
<dbReference type="Gene3D" id="3.30.420.40">
    <property type="match status" value="2"/>
</dbReference>
<dbReference type="InterPro" id="IPR000600">
    <property type="entry name" value="ROK"/>
</dbReference>
<organism evidence="2 3">
    <name type="scientific">Natronincola ferrireducens</name>
    <dbReference type="NCBI Taxonomy" id="393762"/>
    <lineage>
        <taxon>Bacteria</taxon>
        <taxon>Bacillati</taxon>
        <taxon>Bacillota</taxon>
        <taxon>Clostridia</taxon>
        <taxon>Peptostreptococcales</taxon>
        <taxon>Natronincolaceae</taxon>
        <taxon>Natronincola</taxon>
    </lineage>
</organism>
<dbReference type="GO" id="GO:0016301">
    <property type="term" value="F:kinase activity"/>
    <property type="evidence" value="ECO:0007669"/>
    <property type="project" value="UniProtKB-KW"/>
</dbReference>
<evidence type="ECO:0000313" key="2">
    <source>
        <dbReference type="EMBL" id="SDK22863.1"/>
    </source>
</evidence>
<proteinExistence type="inferred from homology"/>
<dbReference type="RefSeq" id="WP_090551311.1">
    <property type="nucleotide sequence ID" value="NZ_FNFP01000001.1"/>
</dbReference>
<comment type="similarity">
    <text evidence="1">Belongs to the ROK (NagC/XylR) family.</text>
</comment>
<protein>
    <submittedName>
        <fullName evidence="2">ROK family protein (Putative glucokinase)</fullName>
    </submittedName>
</protein>
<dbReference type="STRING" id="393762.SAMN05660472_01072"/>
<dbReference type="Pfam" id="PF00480">
    <property type="entry name" value="ROK"/>
    <property type="match status" value="1"/>
</dbReference>
<dbReference type="CDD" id="cd24068">
    <property type="entry name" value="ASKHA_NBD_ROK_FnNanK-like"/>
    <property type="match status" value="1"/>
</dbReference>
<keyword evidence="2" id="KW-0808">Transferase</keyword>
<gene>
    <name evidence="2" type="ORF">SAMN05660472_01072</name>
</gene>
<dbReference type="PANTHER" id="PTHR18964:SF165">
    <property type="entry name" value="BETA-GLUCOSIDE KINASE"/>
    <property type="match status" value="1"/>
</dbReference>
<dbReference type="PANTHER" id="PTHR18964">
    <property type="entry name" value="ROK (REPRESSOR, ORF, KINASE) FAMILY"/>
    <property type="match status" value="1"/>
</dbReference>
<sequence length="300" mass="32659">MILCTFDIGGTTIKYGIVTQLGEVIIKSQMDTEARYGGGAIINKIIEKTKELKNHYDIDGIAISSAGQIDNKEGKVIFATNTIPNYTGTPIKEILEQQLGLPVTVENDVNCTALGEYWQGAGKNAEEFIALTLGTGIGGAIVIDGKIYSGAYFSAGEFGHMNLYPDGLRCPCGNKGCYEMYASSKALANKIKKVYGEEVDTFDVFRLAKEGNISANEMIDGWVQDMALGLQSIVHIFNPGLIIIGGGISEQGNFLLEKIQWQLKKIIMPPFKEKLSIKMAVKGNEANLLGAAYYFINQMN</sequence>
<evidence type="ECO:0000256" key="1">
    <source>
        <dbReference type="ARBA" id="ARBA00006479"/>
    </source>
</evidence>
<dbReference type="InterPro" id="IPR043129">
    <property type="entry name" value="ATPase_NBD"/>
</dbReference>
<accession>A0A1G9A6E6</accession>
<keyword evidence="3" id="KW-1185">Reference proteome</keyword>
<dbReference type="Proteomes" id="UP000198718">
    <property type="component" value="Unassembled WGS sequence"/>
</dbReference>
<evidence type="ECO:0000313" key="3">
    <source>
        <dbReference type="Proteomes" id="UP000198718"/>
    </source>
</evidence>
<dbReference type="InterPro" id="IPR049874">
    <property type="entry name" value="ROK_cs"/>
</dbReference>
<dbReference type="OrthoDB" id="9795247at2"/>
<dbReference type="EMBL" id="FNFP01000001">
    <property type="protein sequence ID" value="SDK22863.1"/>
    <property type="molecule type" value="Genomic_DNA"/>
</dbReference>
<dbReference type="PROSITE" id="PS01125">
    <property type="entry name" value="ROK"/>
    <property type="match status" value="1"/>
</dbReference>
<dbReference type="SUPFAM" id="SSF53067">
    <property type="entry name" value="Actin-like ATPase domain"/>
    <property type="match status" value="1"/>
</dbReference>
<name>A0A1G9A6E6_9FIRM</name>
<keyword evidence="2" id="KW-0418">Kinase</keyword>
<reference evidence="2 3" key="1">
    <citation type="submission" date="2016-10" db="EMBL/GenBank/DDBJ databases">
        <authorList>
            <person name="de Groot N.N."/>
        </authorList>
    </citation>
    <scope>NUCLEOTIDE SEQUENCE [LARGE SCALE GENOMIC DNA]</scope>
    <source>
        <strain evidence="2 3">DSM 18346</strain>
    </source>
</reference>